<evidence type="ECO:0000313" key="2">
    <source>
        <dbReference type="EMBL" id="SCX40190.1"/>
    </source>
</evidence>
<accession>A0A1G4XG28</accession>
<organism evidence="2 3">
    <name type="scientific">Kosakonia sacchari</name>
    <dbReference type="NCBI Taxonomy" id="1158459"/>
    <lineage>
        <taxon>Bacteria</taxon>
        <taxon>Pseudomonadati</taxon>
        <taxon>Pseudomonadota</taxon>
        <taxon>Gammaproteobacteria</taxon>
        <taxon>Enterobacterales</taxon>
        <taxon>Enterobacteriaceae</taxon>
        <taxon>Kosakonia</taxon>
    </lineage>
</organism>
<dbReference type="GeneID" id="23846277"/>
<evidence type="ECO:0000256" key="1">
    <source>
        <dbReference type="SAM" id="Phobius"/>
    </source>
</evidence>
<reference evidence="2 3" key="1">
    <citation type="submission" date="2016-10" db="EMBL/GenBank/DDBJ databases">
        <authorList>
            <person name="Varghese N."/>
            <person name="Submissions S."/>
        </authorList>
    </citation>
    <scope>NUCLEOTIDE SEQUENCE [LARGE SCALE GENOMIC DNA]</scope>
    <source>
        <strain evidence="2 3">CGMCC 1.12102</strain>
    </source>
</reference>
<sequence length="89" mass="10277">MRTAIMKILAGLLYVVLAFFISAVIKPVNQFWEWSSGWLFDLLWRHQLITDTYEWGMDPPSTIMLVIIVLVIAWLLARGVKVLRAKMGL</sequence>
<comment type="caution">
    <text evidence="2">The sequence shown here is derived from an EMBL/GenBank/DDBJ whole genome shotgun (WGS) entry which is preliminary data.</text>
</comment>
<protein>
    <submittedName>
        <fullName evidence="2">Uncharacterized protein</fullName>
    </submittedName>
</protein>
<dbReference type="EMBL" id="FMUI01000002">
    <property type="protein sequence ID" value="SCX40190.1"/>
    <property type="molecule type" value="Genomic_DNA"/>
</dbReference>
<keyword evidence="1" id="KW-0812">Transmembrane</keyword>
<evidence type="ECO:0000313" key="3">
    <source>
        <dbReference type="Proteomes" id="UP000183569"/>
    </source>
</evidence>
<keyword evidence="1" id="KW-0472">Membrane</keyword>
<dbReference type="RefSeq" id="WP_017456061.1">
    <property type="nucleotide sequence ID" value="NZ_FMUI01000002.1"/>
</dbReference>
<dbReference type="Proteomes" id="UP000183569">
    <property type="component" value="Unassembled WGS sequence"/>
</dbReference>
<gene>
    <name evidence="2" type="ORF">SAMN02927897_00783</name>
</gene>
<dbReference type="AlphaFoldDB" id="A0A1G4XG28"/>
<keyword evidence="1" id="KW-1133">Transmembrane helix</keyword>
<name>A0A1G4XG28_9ENTR</name>
<feature type="transmembrane region" description="Helical" evidence="1">
    <location>
        <begin position="60"/>
        <end position="77"/>
    </location>
</feature>
<proteinExistence type="predicted"/>